<dbReference type="AlphaFoldDB" id="J9C8C7"/>
<proteinExistence type="predicted"/>
<organism evidence="1">
    <name type="scientific">gut metagenome</name>
    <dbReference type="NCBI Taxonomy" id="749906"/>
    <lineage>
        <taxon>unclassified sequences</taxon>
        <taxon>metagenomes</taxon>
        <taxon>organismal metagenomes</taxon>
    </lineage>
</organism>
<gene>
    <name evidence="1" type="ORF">EVA_15783</name>
</gene>
<dbReference type="EMBL" id="AMCI01005455">
    <property type="protein sequence ID" value="EJW96110.1"/>
    <property type="molecule type" value="Genomic_DNA"/>
</dbReference>
<reference evidence="1" key="1">
    <citation type="journal article" date="2012" name="PLoS ONE">
        <title>Gene sets for utilization of primary and secondary nutrition supplies in the distal gut of endangered iberian lynx.</title>
        <authorList>
            <person name="Alcaide M."/>
            <person name="Messina E."/>
            <person name="Richter M."/>
            <person name="Bargiela R."/>
            <person name="Peplies J."/>
            <person name="Huws S.A."/>
            <person name="Newbold C.J."/>
            <person name="Golyshin P.N."/>
            <person name="Simon M.A."/>
            <person name="Lopez G."/>
            <person name="Yakimov M.M."/>
            <person name="Ferrer M."/>
        </authorList>
    </citation>
    <scope>NUCLEOTIDE SEQUENCE</scope>
</reference>
<accession>J9C8C7</accession>
<protein>
    <submittedName>
        <fullName evidence="1">Uncharacterized protein</fullName>
    </submittedName>
</protein>
<name>J9C8C7_9ZZZZ</name>
<sequence>MRTGRRREWTPHRFPLLATECSKAASTGWLPLACW</sequence>
<comment type="caution">
    <text evidence="1">The sequence shown here is derived from an EMBL/GenBank/DDBJ whole genome shotgun (WGS) entry which is preliminary data.</text>
</comment>
<evidence type="ECO:0000313" key="1">
    <source>
        <dbReference type="EMBL" id="EJW96110.1"/>
    </source>
</evidence>